<feature type="domain" description="DUF2231" evidence="2">
    <location>
        <begin position="20"/>
        <end position="157"/>
    </location>
</feature>
<evidence type="ECO:0000313" key="3">
    <source>
        <dbReference type="EMBL" id="XBV22728.1"/>
    </source>
</evidence>
<protein>
    <submittedName>
        <fullName evidence="3">DUF2231 domain-containing protein</fullName>
    </submittedName>
</protein>
<name>A0AAU7T7F6_9ACTN</name>
<gene>
    <name evidence="3" type="ORF">ABN611_29710</name>
</gene>
<dbReference type="AlphaFoldDB" id="A0AAU7T7F6"/>
<keyword evidence="1" id="KW-1133">Transmembrane helix</keyword>
<dbReference type="EMBL" id="CP158165">
    <property type="protein sequence ID" value="XBV22728.1"/>
    <property type="molecule type" value="Genomic_DNA"/>
</dbReference>
<feature type="transmembrane region" description="Helical" evidence="1">
    <location>
        <begin position="122"/>
        <end position="145"/>
    </location>
</feature>
<keyword evidence="1" id="KW-0812">Transmembrane</keyword>
<accession>A0AAU7T7F6</accession>
<dbReference type="InterPro" id="IPR019251">
    <property type="entry name" value="DUF2231_TM"/>
</dbReference>
<feature type="transmembrane region" description="Helical" evidence="1">
    <location>
        <begin position="90"/>
        <end position="110"/>
    </location>
</feature>
<keyword evidence="1" id="KW-0472">Membrane</keyword>
<proteinExistence type="predicted"/>
<evidence type="ECO:0000259" key="2">
    <source>
        <dbReference type="Pfam" id="PF09990"/>
    </source>
</evidence>
<organism evidence="3">
    <name type="scientific">Kribbella sp. HUAS MG21</name>
    <dbReference type="NCBI Taxonomy" id="3160966"/>
    <lineage>
        <taxon>Bacteria</taxon>
        <taxon>Bacillati</taxon>
        <taxon>Actinomycetota</taxon>
        <taxon>Actinomycetes</taxon>
        <taxon>Propionibacteriales</taxon>
        <taxon>Kribbellaceae</taxon>
        <taxon>Kribbella</taxon>
    </lineage>
</organism>
<dbReference type="Pfam" id="PF09990">
    <property type="entry name" value="DUF2231"/>
    <property type="match status" value="1"/>
</dbReference>
<reference evidence="3" key="1">
    <citation type="submission" date="2024-06" db="EMBL/GenBank/DDBJ databases">
        <title>Kribbella sp. strain HUAS MG21 genome sequences.</title>
        <authorList>
            <person name="Mo P."/>
        </authorList>
    </citation>
    <scope>NUCLEOTIDE SEQUENCE</scope>
    <source>
        <strain evidence="3">HUAS MG21</strain>
    </source>
</reference>
<sequence length="167" mass="17415">MDASLQRAKQPKTALAGPYGHPFHPVMVTVPIGAWVASLVFDVVALASASKEATFAEGAYWLIGVGIVGAVLAAIFGLMDLLVIPRRTKAFTTGLTHMTLNLSVVVLYAINFAVRASQGYDAAGVGTFALSVVSLAALGVSGWLGGKLAYRYGVRVAGEDTQRSGFN</sequence>
<dbReference type="RefSeq" id="WP_350275567.1">
    <property type="nucleotide sequence ID" value="NZ_CP158165.1"/>
</dbReference>
<feature type="transmembrane region" description="Helical" evidence="1">
    <location>
        <begin position="26"/>
        <end position="47"/>
    </location>
</feature>
<feature type="transmembrane region" description="Helical" evidence="1">
    <location>
        <begin position="59"/>
        <end position="83"/>
    </location>
</feature>
<evidence type="ECO:0000256" key="1">
    <source>
        <dbReference type="SAM" id="Phobius"/>
    </source>
</evidence>